<evidence type="ECO:0000256" key="3">
    <source>
        <dbReference type="ARBA" id="ARBA00023170"/>
    </source>
</evidence>
<proteinExistence type="predicted"/>
<organism evidence="5 6">
    <name type="scientific">Zizania palustris</name>
    <name type="common">Northern wild rice</name>
    <dbReference type="NCBI Taxonomy" id="103762"/>
    <lineage>
        <taxon>Eukaryota</taxon>
        <taxon>Viridiplantae</taxon>
        <taxon>Streptophyta</taxon>
        <taxon>Embryophyta</taxon>
        <taxon>Tracheophyta</taxon>
        <taxon>Spermatophyta</taxon>
        <taxon>Magnoliopsida</taxon>
        <taxon>Liliopsida</taxon>
        <taxon>Poales</taxon>
        <taxon>Poaceae</taxon>
        <taxon>BOP clade</taxon>
        <taxon>Oryzoideae</taxon>
        <taxon>Oryzeae</taxon>
        <taxon>Zizaniinae</taxon>
        <taxon>Zizania</taxon>
    </lineage>
</organism>
<dbReference type="AlphaFoldDB" id="A0A8J5V077"/>
<evidence type="ECO:0000256" key="4">
    <source>
        <dbReference type="ARBA" id="ARBA00023180"/>
    </source>
</evidence>
<comment type="caution">
    <text evidence="5">The sequence shown here is derived from an EMBL/GenBank/DDBJ whole genome shotgun (WGS) entry which is preliminary data.</text>
</comment>
<dbReference type="Proteomes" id="UP000729402">
    <property type="component" value="Unassembled WGS sequence"/>
</dbReference>
<keyword evidence="2" id="KW-0677">Repeat</keyword>
<name>A0A8J5V077_ZIZPA</name>
<evidence type="ECO:0000313" key="5">
    <source>
        <dbReference type="EMBL" id="KAG8052877.1"/>
    </source>
</evidence>
<dbReference type="InterPro" id="IPR050647">
    <property type="entry name" value="Plant_LRR-RLKs"/>
</dbReference>
<dbReference type="PANTHER" id="PTHR48056">
    <property type="entry name" value="LRR RECEPTOR-LIKE SERINE/THREONINE-PROTEIN KINASE-RELATED"/>
    <property type="match status" value="1"/>
</dbReference>
<reference evidence="5" key="2">
    <citation type="submission" date="2021-02" db="EMBL/GenBank/DDBJ databases">
        <authorList>
            <person name="Kimball J.A."/>
            <person name="Haas M.W."/>
            <person name="Macchietto M."/>
            <person name="Kono T."/>
            <person name="Duquette J."/>
            <person name="Shao M."/>
        </authorList>
    </citation>
    <scope>NUCLEOTIDE SEQUENCE</scope>
    <source>
        <tissue evidence="5">Fresh leaf tissue</tissue>
    </source>
</reference>
<evidence type="ECO:0008006" key="7">
    <source>
        <dbReference type="Google" id="ProtNLM"/>
    </source>
</evidence>
<evidence type="ECO:0000256" key="2">
    <source>
        <dbReference type="ARBA" id="ARBA00022737"/>
    </source>
</evidence>
<keyword evidence="6" id="KW-1185">Reference proteome</keyword>
<evidence type="ECO:0000313" key="6">
    <source>
        <dbReference type="Proteomes" id="UP000729402"/>
    </source>
</evidence>
<sequence>MSFRFAGIEPPFPSPSRSSRSTLVLSSESLLSLSPYPAPCETVCGAAVAAATASFQMCRPLSLSPPPSLGDAVGDTTLPAPTASFQIYRSLSLSPPPALGARFVRGSVADIAALAGACGGLKTLNLSGDAVGAEKVDGDGDLRFASPDSLDLSNNKITGDSGLRWMVGAVVGAVRWLDLSFNKISGAFPEFTNCSRLQYLDMSSNHFFGEFPPDITGLASLKALNLSNNNFFGELPADAFTGLQQLTTLSLSLH</sequence>
<reference evidence="5" key="1">
    <citation type="journal article" date="2021" name="bioRxiv">
        <title>Whole Genome Assembly and Annotation of Northern Wild Rice, Zizania palustris L., Supports a Whole Genome Duplication in the Zizania Genus.</title>
        <authorList>
            <person name="Haas M."/>
            <person name="Kono T."/>
            <person name="Macchietto M."/>
            <person name="Millas R."/>
            <person name="McGilp L."/>
            <person name="Shao M."/>
            <person name="Duquette J."/>
            <person name="Hirsch C.N."/>
            <person name="Kimball J."/>
        </authorList>
    </citation>
    <scope>NUCLEOTIDE SEQUENCE</scope>
    <source>
        <tissue evidence="5">Fresh leaf tissue</tissue>
    </source>
</reference>
<keyword evidence="4" id="KW-0325">Glycoprotein</keyword>
<protein>
    <recommendedName>
        <fullName evidence="7">Leucine-rich repeat-containing N-terminal plant-type domain-containing protein</fullName>
    </recommendedName>
</protein>
<gene>
    <name evidence="5" type="ORF">GUJ93_ZPchr0001g31279</name>
</gene>
<dbReference type="EMBL" id="JAAALK010000288">
    <property type="protein sequence ID" value="KAG8052877.1"/>
    <property type="molecule type" value="Genomic_DNA"/>
</dbReference>
<keyword evidence="1" id="KW-0433">Leucine-rich repeat</keyword>
<accession>A0A8J5V077</accession>
<dbReference type="GO" id="GO:0033612">
    <property type="term" value="F:receptor serine/threonine kinase binding"/>
    <property type="evidence" value="ECO:0007669"/>
    <property type="project" value="TreeGrafter"/>
</dbReference>
<keyword evidence="3" id="KW-0675">Receptor</keyword>
<dbReference type="Pfam" id="PF13855">
    <property type="entry name" value="LRR_8"/>
    <property type="match status" value="1"/>
</dbReference>
<dbReference type="PANTHER" id="PTHR48056:SF2">
    <property type="entry name" value="RECEPTOR PROTEIN KINASE-LIKE PROTEIN ZAR1"/>
    <property type="match status" value="1"/>
</dbReference>
<dbReference type="InterPro" id="IPR001611">
    <property type="entry name" value="Leu-rich_rpt"/>
</dbReference>
<evidence type="ECO:0000256" key="1">
    <source>
        <dbReference type="ARBA" id="ARBA00022614"/>
    </source>
</evidence>